<dbReference type="Gene3D" id="3.40.50.720">
    <property type="entry name" value="NAD(P)-binding Rossmann-like Domain"/>
    <property type="match status" value="1"/>
</dbReference>
<evidence type="ECO:0000313" key="14">
    <source>
        <dbReference type="Proteomes" id="UP000029072"/>
    </source>
</evidence>
<keyword evidence="9" id="KW-0460">Magnesium</keyword>
<evidence type="ECO:0000256" key="5">
    <source>
        <dbReference type="ARBA" id="ARBA00023002"/>
    </source>
</evidence>
<name>A0A087A5Z0_9BIFI</name>
<evidence type="ECO:0000256" key="8">
    <source>
        <dbReference type="ARBA" id="ARBA00050044"/>
    </source>
</evidence>
<gene>
    <name evidence="13" type="ORF">BCAL_1580</name>
</gene>
<dbReference type="GO" id="GO:0009099">
    <property type="term" value="P:L-valine biosynthetic process"/>
    <property type="evidence" value="ECO:0007669"/>
    <property type="project" value="UniProtKB-UniRule"/>
</dbReference>
<dbReference type="GO" id="GO:0005829">
    <property type="term" value="C:cytosol"/>
    <property type="evidence" value="ECO:0007669"/>
    <property type="project" value="TreeGrafter"/>
</dbReference>
<evidence type="ECO:0000259" key="11">
    <source>
        <dbReference type="PROSITE" id="PS51850"/>
    </source>
</evidence>
<keyword evidence="9" id="KW-0479">Metal-binding</keyword>
<dbReference type="InterPro" id="IPR013023">
    <property type="entry name" value="KARI"/>
</dbReference>
<dbReference type="Pfam" id="PF07991">
    <property type="entry name" value="KARI_N"/>
    <property type="match status" value="1"/>
</dbReference>
<dbReference type="PROSITE" id="PS51851">
    <property type="entry name" value="KARI_C"/>
    <property type="match status" value="1"/>
</dbReference>
<dbReference type="Pfam" id="PF01450">
    <property type="entry name" value="KARI_C"/>
    <property type="match status" value="1"/>
</dbReference>
<dbReference type="EMBL" id="JGYS01000009">
    <property type="protein sequence ID" value="KFI54190.1"/>
    <property type="molecule type" value="Genomic_DNA"/>
</dbReference>
<evidence type="ECO:0000256" key="3">
    <source>
        <dbReference type="ARBA" id="ARBA00010318"/>
    </source>
</evidence>
<feature type="binding site" evidence="9">
    <location>
        <position position="91"/>
    </location>
    <ligand>
        <name>Mg(2+)</name>
        <dbReference type="ChEBI" id="CHEBI:18420"/>
        <label>2</label>
    </ligand>
</feature>
<sequence length="213" mass="23828">MRREYAAGRGVPVVVAVEQDPDGKTWPLCLAYAKALGALRAGAIKTTFKEETETDLFGEQDVLMGGINHLCDMGFDVLTEAGYQPEIAYFEVFHELKMLVDLANEGGLNKARWSCSDTAQYGDYTSTVITEETKKRMQYQLKRIQDGSFAKEFMDDQAAGAPKFKKLQEEFSHPHLETVGPKLRAMFSWNNGPAKDQDEAESFNGKIARTQVQ</sequence>
<proteinExistence type="inferred from homology"/>
<evidence type="ECO:0000256" key="2">
    <source>
        <dbReference type="ARBA" id="ARBA00004885"/>
    </source>
</evidence>
<evidence type="ECO:0000256" key="1">
    <source>
        <dbReference type="ARBA" id="ARBA00004864"/>
    </source>
</evidence>
<comment type="similarity">
    <text evidence="3 9">Belongs to the ketol-acid reductoisomerase family.</text>
</comment>
<keyword evidence="6 9" id="KW-0100">Branched-chain amino acid biosynthesis</keyword>
<evidence type="ECO:0000256" key="6">
    <source>
        <dbReference type="ARBA" id="ARBA00023304"/>
    </source>
</evidence>
<dbReference type="eggNOG" id="COG0059">
    <property type="taxonomic scope" value="Bacteria"/>
</dbReference>
<evidence type="ECO:0000256" key="7">
    <source>
        <dbReference type="ARBA" id="ARBA00050043"/>
    </source>
</evidence>
<evidence type="ECO:0000313" key="13">
    <source>
        <dbReference type="EMBL" id="KFI54190.1"/>
    </source>
</evidence>
<dbReference type="SUPFAM" id="SSF51735">
    <property type="entry name" value="NAD(P)-binding Rossmann-fold domains"/>
    <property type="match status" value="1"/>
</dbReference>
<dbReference type="InterPro" id="IPR000506">
    <property type="entry name" value="KARI_C"/>
</dbReference>
<feature type="binding site" evidence="9">
    <location>
        <position position="55"/>
    </location>
    <ligand>
        <name>Mg(2+)</name>
        <dbReference type="ChEBI" id="CHEBI:18420"/>
        <label>2</label>
    </ligand>
</feature>
<feature type="binding site" evidence="9">
    <location>
        <position position="55"/>
    </location>
    <ligand>
        <name>Mg(2+)</name>
        <dbReference type="ChEBI" id="CHEBI:18420"/>
        <label>1</label>
    </ligand>
</feature>
<dbReference type="InterPro" id="IPR013116">
    <property type="entry name" value="KARI_N"/>
</dbReference>
<dbReference type="GO" id="GO:0004455">
    <property type="term" value="F:ketol-acid reductoisomerase activity"/>
    <property type="evidence" value="ECO:0007669"/>
    <property type="project" value="UniProtKB-UniRule"/>
</dbReference>
<feature type="binding site" evidence="9">
    <location>
        <position position="59"/>
    </location>
    <ligand>
        <name>Mg(2+)</name>
        <dbReference type="ChEBI" id="CHEBI:18420"/>
        <label>1</label>
    </ligand>
</feature>
<feature type="region of interest" description="Disordered" evidence="10">
    <location>
        <begin position="191"/>
        <end position="213"/>
    </location>
</feature>
<comment type="pathway">
    <text evidence="1">Amino-acid biosynthesis; L-valine biosynthesis; L-valine from pyruvate: step 2/4.</text>
</comment>
<keyword evidence="13" id="KW-0413">Isomerase</keyword>
<accession>A0A087A5Z0</accession>
<dbReference type="GO" id="GO:0046872">
    <property type="term" value="F:metal ion binding"/>
    <property type="evidence" value="ECO:0007669"/>
    <property type="project" value="UniProtKB-UniRule"/>
</dbReference>
<dbReference type="PANTHER" id="PTHR21371:SF1">
    <property type="entry name" value="KETOL-ACID REDUCTOISOMERASE, MITOCHONDRIAL"/>
    <property type="match status" value="1"/>
</dbReference>
<evidence type="ECO:0000256" key="9">
    <source>
        <dbReference type="PROSITE-ProRule" id="PRU01198"/>
    </source>
</evidence>
<dbReference type="PROSITE" id="PS51850">
    <property type="entry name" value="KARI_N"/>
    <property type="match status" value="1"/>
</dbReference>
<evidence type="ECO:0000256" key="4">
    <source>
        <dbReference type="ARBA" id="ARBA00022605"/>
    </source>
</evidence>
<dbReference type="Proteomes" id="UP000029072">
    <property type="component" value="Unassembled WGS sequence"/>
</dbReference>
<comment type="pathway">
    <text evidence="2">Amino-acid biosynthesis; L-isoleucine biosynthesis; L-isoleucine from 2-oxobutanoate: step 2/4.</text>
</comment>
<feature type="domain" description="KARI N-terminal Rossmann" evidence="11">
    <location>
        <begin position="1"/>
        <end position="46"/>
    </location>
</feature>
<dbReference type="SUPFAM" id="SSF48179">
    <property type="entry name" value="6-phosphogluconate dehydrogenase C-terminal domain-like"/>
    <property type="match status" value="1"/>
</dbReference>
<comment type="caution">
    <text evidence="13">The sequence shown here is derived from an EMBL/GenBank/DDBJ whole genome shotgun (WGS) entry which is preliminary data.</text>
</comment>
<dbReference type="InterPro" id="IPR008927">
    <property type="entry name" value="6-PGluconate_DH-like_C_sf"/>
</dbReference>
<evidence type="ECO:0000256" key="10">
    <source>
        <dbReference type="SAM" id="MobiDB-lite"/>
    </source>
</evidence>
<dbReference type="InterPro" id="IPR036291">
    <property type="entry name" value="NAD(P)-bd_dom_sf"/>
</dbReference>
<dbReference type="STRING" id="1437609.BCAL_1580"/>
<protein>
    <recommendedName>
        <fullName evidence="8">Ketol-acid reductoisomerase type 1</fullName>
    </recommendedName>
    <alternativeName>
        <fullName evidence="7">Ketol-acid reductoisomerase type I</fullName>
    </alternativeName>
</protein>
<reference evidence="13 14" key="1">
    <citation type="submission" date="2014-03" db="EMBL/GenBank/DDBJ databases">
        <title>Genomics of Bifidobacteria.</title>
        <authorList>
            <person name="Ventura M."/>
            <person name="Milani C."/>
            <person name="Lugli G.A."/>
        </authorList>
    </citation>
    <scope>NUCLEOTIDE SEQUENCE [LARGE SCALE GENOMIC DNA]</scope>
    <source>
        <strain evidence="13 14">DSM 23973</strain>
    </source>
</reference>
<keyword evidence="5 9" id="KW-0560">Oxidoreductase</keyword>
<keyword evidence="4 9" id="KW-0028">Amino-acid biosynthesis</keyword>
<dbReference type="Gene3D" id="6.10.240.10">
    <property type="match status" value="1"/>
</dbReference>
<dbReference type="UniPathway" id="UPA00047">
    <property type="reaction ID" value="UER00056"/>
</dbReference>
<dbReference type="GO" id="GO:0009097">
    <property type="term" value="P:isoleucine biosynthetic process"/>
    <property type="evidence" value="ECO:0007669"/>
    <property type="project" value="UniProtKB-UniRule"/>
</dbReference>
<dbReference type="PANTHER" id="PTHR21371">
    <property type="entry name" value="KETOL-ACID REDUCTOISOMERASE, MITOCHONDRIAL"/>
    <property type="match status" value="1"/>
</dbReference>
<evidence type="ECO:0000259" key="12">
    <source>
        <dbReference type="PROSITE" id="PS51851"/>
    </source>
</evidence>
<organism evidence="13 14">
    <name type="scientific">Bifidobacterium callitrichos DSM 23973</name>
    <dbReference type="NCBI Taxonomy" id="1437609"/>
    <lineage>
        <taxon>Bacteria</taxon>
        <taxon>Bacillati</taxon>
        <taxon>Actinomycetota</taxon>
        <taxon>Actinomycetes</taxon>
        <taxon>Bifidobacteriales</taxon>
        <taxon>Bifidobacteriaceae</taxon>
        <taxon>Bifidobacterium</taxon>
    </lineage>
</organism>
<feature type="binding site" evidence="9">
    <location>
        <position position="116"/>
    </location>
    <ligand>
        <name>substrate</name>
    </ligand>
</feature>
<feature type="domain" description="KARI C-terminal knotted" evidence="12">
    <location>
        <begin position="47"/>
        <end position="190"/>
    </location>
</feature>
<dbReference type="AlphaFoldDB" id="A0A087A5Z0"/>
<dbReference type="UniPathway" id="UPA00049">
    <property type="reaction ID" value="UER00060"/>
</dbReference>
<feature type="binding site" evidence="9">
    <location>
        <position position="95"/>
    </location>
    <ligand>
        <name>Mg(2+)</name>
        <dbReference type="ChEBI" id="CHEBI:18420"/>
        <label>2</label>
    </ligand>
</feature>
<dbReference type="GO" id="GO:0016853">
    <property type="term" value="F:isomerase activity"/>
    <property type="evidence" value="ECO:0007669"/>
    <property type="project" value="UniProtKB-KW"/>
</dbReference>